<proteinExistence type="predicted"/>
<evidence type="ECO:0000256" key="1">
    <source>
        <dbReference type="SAM" id="SignalP"/>
    </source>
</evidence>
<evidence type="ECO:0000313" key="2">
    <source>
        <dbReference type="EMBL" id="GAQ78859.1"/>
    </source>
</evidence>
<accession>A0A1Y1HNU6</accession>
<organism evidence="2 3">
    <name type="scientific">Klebsormidium nitens</name>
    <name type="common">Green alga</name>
    <name type="synonym">Ulothrix nitens</name>
    <dbReference type="NCBI Taxonomy" id="105231"/>
    <lineage>
        <taxon>Eukaryota</taxon>
        <taxon>Viridiplantae</taxon>
        <taxon>Streptophyta</taxon>
        <taxon>Klebsormidiophyceae</taxon>
        <taxon>Klebsormidiales</taxon>
        <taxon>Klebsormidiaceae</taxon>
        <taxon>Klebsormidium</taxon>
    </lineage>
</organism>
<dbReference type="AlphaFoldDB" id="A0A1Y1HNU6"/>
<dbReference type="EMBL" id="DF236969">
    <property type="protein sequence ID" value="GAQ78859.1"/>
    <property type="molecule type" value="Genomic_DNA"/>
</dbReference>
<feature type="chain" id="PRO_5012056030" evidence="1">
    <location>
        <begin position="27"/>
        <end position="97"/>
    </location>
</feature>
<name>A0A1Y1HNU6_KLENI</name>
<gene>
    <name evidence="2" type="ORF">KFL_000200130</name>
</gene>
<keyword evidence="1" id="KW-0732">Signal</keyword>
<dbReference type="Proteomes" id="UP000054558">
    <property type="component" value="Unassembled WGS sequence"/>
</dbReference>
<protein>
    <submittedName>
        <fullName evidence="2">Uncharacterized protein</fullName>
    </submittedName>
</protein>
<keyword evidence="3" id="KW-1185">Reference proteome</keyword>
<sequence length="97" mass="10126">MAPLRMLLTCALLAGVLISLAEPAAAVDSCASGYNYCYDASGTKLTCCVSTCDNCDLATGLPPTSLASGEFQMIVKFICSPNHHPSSQSFQRGRCGT</sequence>
<evidence type="ECO:0000313" key="3">
    <source>
        <dbReference type="Proteomes" id="UP000054558"/>
    </source>
</evidence>
<feature type="signal peptide" evidence="1">
    <location>
        <begin position="1"/>
        <end position="26"/>
    </location>
</feature>
<reference evidence="2 3" key="1">
    <citation type="journal article" date="2014" name="Nat. Commun.">
        <title>Klebsormidium flaccidum genome reveals primary factors for plant terrestrial adaptation.</title>
        <authorList>
            <person name="Hori K."/>
            <person name="Maruyama F."/>
            <person name="Fujisawa T."/>
            <person name="Togashi T."/>
            <person name="Yamamoto N."/>
            <person name="Seo M."/>
            <person name="Sato S."/>
            <person name="Yamada T."/>
            <person name="Mori H."/>
            <person name="Tajima N."/>
            <person name="Moriyama T."/>
            <person name="Ikeuchi M."/>
            <person name="Watanabe M."/>
            <person name="Wada H."/>
            <person name="Kobayashi K."/>
            <person name="Saito M."/>
            <person name="Masuda T."/>
            <person name="Sasaki-Sekimoto Y."/>
            <person name="Mashiguchi K."/>
            <person name="Awai K."/>
            <person name="Shimojima M."/>
            <person name="Masuda S."/>
            <person name="Iwai M."/>
            <person name="Nobusawa T."/>
            <person name="Narise T."/>
            <person name="Kondo S."/>
            <person name="Saito H."/>
            <person name="Sato R."/>
            <person name="Murakawa M."/>
            <person name="Ihara Y."/>
            <person name="Oshima-Yamada Y."/>
            <person name="Ohtaka K."/>
            <person name="Satoh M."/>
            <person name="Sonobe K."/>
            <person name="Ishii M."/>
            <person name="Ohtani R."/>
            <person name="Kanamori-Sato M."/>
            <person name="Honoki R."/>
            <person name="Miyazaki D."/>
            <person name="Mochizuki H."/>
            <person name="Umetsu J."/>
            <person name="Higashi K."/>
            <person name="Shibata D."/>
            <person name="Kamiya Y."/>
            <person name="Sato N."/>
            <person name="Nakamura Y."/>
            <person name="Tabata S."/>
            <person name="Ida S."/>
            <person name="Kurokawa K."/>
            <person name="Ohta H."/>
        </authorList>
    </citation>
    <scope>NUCLEOTIDE SEQUENCE [LARGE SCALE GENOMIC DNA]</scope>
    <source>
        <strain evidence="2 3">NIES-2285</strain>
    </source>
</reference>